<sequence>MFFFGDKCKRVSNGKKSIPEHHQYGDPANDRRFNSYPSALTDLISRERENSGAASFPVCPNIGNIMRYAII</sequence>
<dbReference type="Proteomes" id="UP001360560">
    <property type="component" value="Unassembled WGS sequence"/>
</dbReference>
<proteinExistence type="predicted"/>
<keyword evidence="3" id="KW-1185">Reference proteome</keyword>
<dbReference type="RefSeq" id="XP_064852980.1">
    <property type="nucleotide sequence ID" value="XM_064996908.1"/>
</dbReference>
<dbReference type="EMBL" id="BTFZ01000011">
    <property type="protein sequence ID" value="GMM35984.1"/>
    <property type="molecule type" value="Genomic_DNA"/>
</dbReference>
<evidence type="ECO:0000313" key="2">
    <source>
        <dbReference type="EMBL" id="GMM35984.1"/>
    </source>
</evidence>
<gene>
    <name evidence="2" type="ORF">DASC09_033090</name>
</gene>
<organism evidence="2 3">
    <name type="scientific">Saccharomycopsis crataegensis</name>
    <dbReference type="NCBI Taxonomy" id="43959"/>
    <lineage>
        <taxon>Eukaryota</taxon>
        <taxon>Fungi</taxon>
        <taxon>Dikarya</taxon>
        <taxon>Ascomycota</taxon>
        <taxon>Saccharomycotina</taxon>
        <taxon>Saccharomycetes</taxon>
        <taxon>Saccharomycopsidaceae</taxon>
        <taxon>Saccharomycopsis</taxon>
    </lineage>
</organism>
<reference evidence="2 3" key="1">
    <citation type="journal article" date="2023" name="Elife">
        <title>Identification of key yeast species and microbe-microbe interactions impacting larval growth of Drosophila in the wild.</title>
        <authorList>
            <person name="Mure A."/>
            <person name="Sugiura Y."/>
            <person name="Maeda R."/>
            <person name="Honda K."/>
            <person name="Sakurai N."/>
            <person name="Takahashi Y."/>
            <person name="Watada M."/>
            <person name="Katoh T."/>
            <person name="Gotoh A."/>
            <person name="Gotoh Y."/>
            <person name="Taniguchi I."/>
            <person name="Nakamura K."/>
            <person name="Hayashi T."/>
            <person name="Katayama T."/>
            <person name="Uemura T."/>
            <person name="Hattori Y."/>
        </authorList>
    </citation>
    <scope>NUCLEOTIDE SEQUENCE [LARGE SCALE GENOMIC DNA]</scope>
    <source>
        <strain evidence="2 3">SC-9</strain>
    </source>
</reference>
<evidence type="ECO:0000256" key="1">
    <source>
        <dbReference type="SAM" id="MobiDB-lite"/>
    </source>
</evidence>
<comment type="caution">
    <text evidence="2">The sequence shown here is derived from an EMBL/GenBank/DDBJ whole genome shotgun (WGS) entry which is preliminary data.</text>
</comment>
<feature type="compositionally biased region" description="Basic and acidic residues" evidence="1">
    <location>
        <begin position="17"/>
        <end position="33"/>
    </location>
</feature>
<evidence type="ECO:0000313" key="3">
    <source>
        <dbReference type="Proteomes" id="UP001360560"/>
    </source>
</evidence>
<protein>
    <submittedName>
        <fullName evidence="2">Uncharacterized protein</fullName>
    </submittedName>
</protein>
<dbReference type="AlphaFoldDB" id="A0AAV5QNG0"/>
<dbReference type="GeneID" id="90073959"/>
<accession>A0AAV5QNG0</accession>
<name>A0AAV5QNG0_9ASCO</name>
<feature type="region of interest" description="Disordered" evidence="1">
    <location>
        <begin position="14"/>
        <end position="33"/>
    </location>
</feature>